<reference evidence="1" key="1">
    <citation type="submission" date="2020-10" db="EMBL/GenBank/DDBJ databases">
        <authorList>
            <person name="Gilroy R."/>
        </authorList>
    </citation>
    <scope>NUCLEOTIDE SEQUENCE</scope>
    <source>
        <strain evidence="1">10532</strain>
    </source>
</reference>
<name>A0A9D9HQP8_9SPIR</name>
<proteinExistence type="predicted"/>
<evidence type="ECO:0000313" key="1">
    <source>
        <dbReference type="EMBL" id="MBO8458534.1"/>
    </source>
</evidence>
<dbReference type="Proteomes" id="UP000823638">
    <property type="component" value="Unassembled WGS sequence"/>
</dbReference>
<protein>
    <submittedName>
        <fullName evidence="1">Uncharacterized protein</fullName>
    </submittedName>
</protein>
<sequence>MCKNFYWSFFRNTGALCRKACAWISGLAGDILDGYYEGQSFFNFC</sequence>
<accession>A0A9D9HQP8</accession>
<reference evidence="1" key="2">
    <citation type="journal article" date="2021" name="PeerJ">
        <title>Extensive microbial diversity within the chicken gut microbiome revealed by metagenomics and culture.</title>
        <authorList>
            <person name="Gilroy R."/>
            <person name="Ravi A."/>
            <person name="Getino M."/>
            <person name="Pursley I."/>
            <person name="Horton D.L."/>
            <person name="Alikhan N.F."/>
            <person name="Baker D."/>
            <person name="Gharbi K."/>
            <person name="Hall N."/>
            <person name="Watson M."/>
            <person name="Adriaenssens E.M."/>
            <person name="Foster-Nyarko E."/>
            <person name="Jarju S."/>
            <person name="Secka A."/>
            <person name="Antonio M."/>
            <person name="Oren A."/>
            <person name="Chaudhuri R.R."/>
            <person name="La Ragione R."/>
            <person name="Hildebrand F."/>
            <person name="Pallen M.J."/>
        </authorList>
    </citation>
    <scope>NUCLEOTIDE SEQUENCE</scope>
    <source>
        <strain evidence="1">10532</strain>
    </source>
</reference>
<gene>
    <name evidence="1" type="ORF">IAA81_09970</name>
</gene>
<dbReference type="AlphaFoldDB" id="A0A9D9HQP8"/>
<dbReference type="EMBL" id="JADIMM010000112">
    <property type="protein sequence ID" value="MBO8458534.1"/>
    <property type="molecule type" value="Genomic_DNA"/>
</dbReference>
<organism evidence="1 2">
    <name type="scientific">Candidatus Gallitreponema excrementavium</name>
    <dbReference type="NCBI Taxonomy" id="2840840"/>
    <lineage>
        <taxon>Bacteria</taxon>
        <taxon>Pseudomonadati</taxon>
        <taxon>Spirochaetota</taxon>
        <taxon>Spirochaetia</taxon>
        <taxon>Spirochaetales</taxon>
        <taxon>Candidatus Gallitreponema</taxon>
    </lineage>
</organism>
<evidence type="ECO:0000313" key="2">
    <source>
        <dbReference type="Proteomes" id="UP000823638"/>
    </source>
</evidence>
<comment type="caution">
    <text evidence="1">The sequence shown here is derived from an EMBL/GenBank/DDBJ whole genome shotgun (WGS) entry which is preliminary data.</text>
</comment>